<keyword evidence="1" id="KW-1133">Transmembrane helix</keyword>
<reference evidence="2 3" key="1">
    <citation type="submission" date="2015-01" db="EMBL/GenBank/DDBJ databases">
        <title>Genome Sequencing of Rickettsiales.</title>
        <authorList>
            <person name="Daugherty S.C."/>
            <person name="Su Q."/>
            <person name="Abolude K."/>
            <person name="Beier-Sexton M."/>
            <person name="Carlyon J.A."/>
            <person name="Carter R."/>
            <person name="Day N.P."/>
            <person name="Dumler S.J."/>
            <person name="Dyachenko V."/>
            <person name="Godinez A."/>
            <person name="Kurtti T.J."/>
            <person name="Lichay M."/>
            <person name="Mullins K.E."/>
            <person name="Ott S."/>
            <person name="Pappas-Brown V."/>
            <person name="Paris D.H."/>
            <person name="Patel P."/>
            <person name="Richards A.L."/>
            <person name="Sadzewicz L."/>
            <person name="Sears K."/>
            <person name="Seidman D."/>
            <person name="Sengamalay N."/>
            <person name="Stenos J."/>
            <person name="Tallon L.J."/>
            <person name="Vincent G."/>
            <person name="Fraser C.M."/>
            <person name="Munderloh U."/>
            <person name="Dunning-Hotopp J.C."/>
        </authorList>
    </citation>
    <scope>NUCLEOTIDE SEQUENCE [LARGE SCALE GENOMIC DNA]</scope>
    <source>
        <strain evidence="2 3">ApWI1</strain>
    </source>
</reference>
<sequence>MCSLNFLRYACKSKVICVSMGKILGVCALFITCFIHLSLK</sequence>
<proteinExistence type="predicted"/>
<organism evidence="2 3">
    <name type="scientific">Anaplasma phagocytophilum str. ApWI1</name>
    <dbReference type="NCBI Taxonomy" id="1359155"/>
    <lineage>
        <taxon>Bacteria</taxon>
        <taxon>Pseudomonadati</taxon>
        <taxon>Pseudomonadota</taxon>
        <taxon>Alphaproteobacteria</taxon>
        <taxon>Rickettsiales</taxon>
        <taxon>Anaplasmataceae</taxon>
        <taxon>Anaplasma</taxon>
        <taxon>phagocytophilum group</taxon>
    </lineage>
</organism>
<keyword evidence="1" id="KW-0812">Transmembrane</keyword>
<name>A0A0F3PWW1_ANAPH</name>
<evidence type="ECO:0000313" key="2">
    <source>
        <dbReference type="EMBL" id="KJV84860.1"/>
    </source>
</evidence>
<comment type="caution">
    <text evidence="2">The sequence shown here is derived from an EMBL/GenBank/DDBJ whole genome shotgun (WGS) entry which is preliminary data.</text>
</comment>
<feature type="transmembrane region" description="Helical" evidence="1">
    <location>
        <begin position="21"/>
        <end position="39"/>
    </location>
</feature>
<evidence type="ECO:0000256" key="1">
    <source>
        <dbReference type="SAM" id="Phobius"/>
    </source>
</evidence>
<dbReference type="PATRIC" id="fig|1359155.3.peg.248"/>
<evidence type="ECO:0000313" key="3">
    <source>
        <dbReference type="Proteomes" id="UP000033622"/>
    </source>
</evidence>
<dbReference type="Proteomes" id="UP000033622">
    <property type="component" value="Unassembled WGS sequence"/>
</dbReference>
<protein>
    <submittedName>
        <fullName evidence="2">Putative membrane protein</fullName>
    </submittedName>
</protein>
<dbReference type="AlphaFoldDB" id="A0A0F3PWW1"/>
<keyword evidence="1" id="KW-0472">Membrane</keyword>
<accession>A0A0F3PWW1</accession>
<dbReference type="EMBL" id="LAOF01000001">
    <property type="protein sequence ID" value="KJV84860.1"/>
    <property type="molecule type" value="Genomic_DNA"/>
</dbReference>
<gene>
    <name evidence="2" type="ORF">APHWI1_0244</name>
</gene>